<dbReference type="InterPro" id="IPR027417">
    <property type="entry name" value="P-loop_NTPase"/>
</dbReference>
<evidence type="ECO:0000256" key="1">
    <source>
        <dbReference type="ARBA" id="ARBA00022448"/>
    </source>
</evidence>
<keyword evidence="3" id="KW-0067">ATP-binding</keyword>
<dbReference type="InterPro" id="IPR003593">
    <property type="entry name" value="AAA+_ATPase"/>
</dbReference>
<comment type="caution">
    <text evidence="5">The sequence shown here is derived from an EMBL/GenBank/DDBJ whole genome shotgun (WGS) entry which is preliminary data.</text>
</comment>
<dbReference type="InterPro" id="IPR003439">
    <property type="entry name" value="ABC_transporter-like_ATP-bd"/>
</dbReference>
<dbReference type="PROSITE" id="PS00211">
    <property type="entry name" value="ABC_TRANSPORTER_1"/>
    <property type="match status" value="1"/>
</dbReference>
<dbReference type="Pfam" id="PF00005">
    <property type="entry name" value="ABC_tran"/>
    <property type="match status" value="1"/>
</dbReference>
<gene>
    <name evidence="5" type="ORF">AXK61_04605</name>
</gene>
<keyword evidence="6" id="KW-1185">Reference proteome</keyword>
<dbReference type="EMBL" id="LSRE01000023">
    <property type="protein sequence ID" value="KXO95932.1"/>
    <property type="molecule type" value="Genomic_DNA"/>
</dbReference>
<feature type="domain" description="ABC transporter" evidence="4">
    <location>
        <begin position="3"/>
        <end position="236"/>
    </location>
</feature>
<protein>
    <recommendedName>
        <fullName evidence="4">ABC transporter domain-containing protein</fullName>
    </recommendedName>
</protein>
<dbReference type="SUPFAM" id="SSF52540">
    <property type="entry name" value="P-loop containing nucleoside triphosphate hydrolases"/>
    <property type="match status" value="1"/>
</dbReference>
<evidence type="ECO:0000313" key="5">
    <source>
        <dbReference type="EMBL" id="KXO95932.1"/>
    </source>
</evidence>
<dbReference type="RefSeq" id="WP_068746324.1">
    <property type="nucleotide sequence ID" value="NZ_LSRE01000023.1"/>
</dbReference>
<dbReference type="InterPro" id="IPR017871">
    <property type="entry name" value="ABC_transporter-like_CS"/>
</dbReference>
<evidence type="ECO:0000256" key="3">
    <source>
        <dbReference type="ARBA" id="ARBA00022840"/>
    </source>
</evidence>
<evidence type="ECO:0000313" key="6">
    <source>
        <dbReference type="Proteomes" id="UP000070409"/>
    </source>
</evidence>
<reference evidence="5 6" key="1">
    <citation type="submission" date="2016-02" db="EMBL/GenBank/DDBJ databases">
        <authorList>
            <person name="Teng J.L."/>
            <person name="Tang Y."/>
            <person name="Huang Y."/>
            <person name="Guo F."/>
            <person name="Wei W."/>
            <person name="Chen J.H."/>
            <person name="Wong S.Y."/>
            <person name="Lau S.K."/>
            <person name="Woo P.C."/>
        </authorList>
    </citation>
    <scope>NUCLEOTIDE SEQUENCE [LARGE SCALE GENOMIC DNA]</scope>
    <source>
        <strain evidence="5 6">JCM 13375</strain>
    </source>
</reference>
<keyword evidence="2" id="KW-0547">Nucleotide-binding</keyword>
<accession>A0A137ZCL8</accession>
<dbReference type="PANTHER" id="PTHR42781">
    <property type="entry name" value="SPERMIDINE/PUTRESCINE IMPORT ATP-BINDING PROTEIN POTA"/>
    <property type="match status" value="1"/>
</dbReference>
<dbReference type="Gene3D" id="3.40.50.300">
    <property type="entry name" value="P-loop containing nucleotide triphosphate hydrolases"/>
    <property type="match status" value="1"/>
</dbReference>
<evidence type="ECO:0000256" key="2">
    <source>
        <dbReference type="ARBA" id="ARBA00022741"/>
    </source>
</evidence>
<evidence type="ECO:0000259" key="4">
    <source>
        <dbReference type="PROSITE" id="PS50893"/>
    </source>
</evidence>
<keyword evidence="1" id="KW-0813">Transport</keyword>
<sequence length="339" mass="35340">MADVTPGLHLDVEVRERGVDARFTVPDGETLALLGPNGTGKSTVADAVAGLVRPDSGRVVVAGETVFGGAGRWVPAHRRKVALLGQTARLFPHLRVHANVAFAPRSAGADRRAAAAAADHWLEAVGAAHLRDRRPHELSGGQAQRVALARALAAEPKVLLLDEPLSALDVGARAEVRSVLRSLLEGRTCVLITHDAADVVALADQAAVLEDGRIADQRPAADLLLSPATPFAARLAGMNLLPDGDGAWVFGPADLDLIATNDDGTGLSGTVVEVSVAGGRCRVTSSVAPAGADGTVDLVAELPAERHREIHPGAPVRLVPDLTRAHRVTTARRPDRPTR</sequence>
<dbReference type="Proteomes" id="UP000070409">
    <property type="component" value="Unassembled WGS sequence"/>
</dbReference>
<dbReference type="PROSITE" id="PS50893">
    <property type="entry name" value="ABC_TRANSPORTER_2"/>
    <property type="match status" value="1"/>
</dbReference>
<organism evidence="5 6">
    <name type="scientific">Tsukamurella pseudospumae</name>
    <dbReference type="NCBI Taxonomy" id="239498"/>
    <lineage>
        <taxon>Bacteria</taxon>
        <taxon>Bacillati</taxon>
        <taxon>Actinomycetota</taxon>
        <taxon>Actinomycetes</taxon>
        <taxon>Mycobacteriales</taxon>
        <taxon>Tsukamurellaceae</taxon>
        <taxon>Tsukamurella</taxon>
    </lineage>
</organism>
<dbReference type="InterPro" id="IPR050093">
    <property type="entry name" value="ABC_SmlMolc_Importer"/>
</dbReference>
<name>A0A137ZCL8_9ACTN</name>
<dbReference type="PANTHER" id="PTHR42781:SF4">
    <property type="entry name" value="SPERMIDINE_PUTRESCINE IMPORT ATP-BINDING PROTEIN POTA"/>
    <property type="match status" value="1"/>
</dbReference>
<proteinExistence type="predicted"/>
<dbReference type="SMART" id="SM00382">
    <property type="entry name" value="AAA"/>
    <property type="match status" value="1"/>
</dbReference>